<dbReference type="GO" id="GO:0003676">
    <property type="term" value="F:nucleic acid binding"/>
    <property type="evidence" value="ECO:0007669"/>
    <property type="project" value="InterPro"/>
</dbReference>
<dbReference type="PANTHER" id="PTHR47331">
    <property type="entry name" value="PHD-TYPE DOMAIN-CONTAINING PROTEIN"/>
    <property type="match status" value="1"/>
</dbReference>
<evidence type="ECO:0000313" key="3">
    <source>
        <dbReference type="Proteomes" id="UP000499080"/>
    </source>
</evidence>
<accession>A0A4Y2T1K4</accession>
<feature type="domain" description="DUF5641" evidence="1">
    <location>
        <begin position="93"/>
        <end position="178"/>
    </location>
</feature>
<dbReference type="Pfam" id="PF18701">
    <property type="entry name" value="DUF5641"/>
    <property type="match status" value="1"/>
</dbReference>
<dbReference type="AlphaFoldDB" id="A0A4Y2T1K4"/>
<organism evidence="2 3">
    <name type="scientific">Araneus ventricosus</name>
    <name type="common">Orbweaver spider</name>
    <name type="synonym">Epeira ventricosa</name>
    <dbReference type="NCBI Taxonomy" id="182803"/>
    <lineage>
        <taxon>Eukaryota</taxon>
        <taxon>Metazoa</taxon>
        <taxon>Ecdysozoa</taxon>
        <taxon>Arthropoda</taxon>
        <taxon>Chelicerata</taxon>
        <taxon>Arachnida</taxon>
        <taxon>Araneae</taxon>
        <taxon>Araneomorphae</taxon>
        <taxon>Entelegynae</taxon>
        <taxon>Araneoidea</taxon>
        <taxon>Araneidae</taxon>
        <taxon>Araneus</taxon>
    </lineage>
</organism>
<keyword evidence="3" id="KW-1185">Reference proteome</keyword>
<reference evidence="2 3" key="1">
    <citation type="journal article" date="2019" name="Sci. Rep.">
        <title>Orb-weaving spider Araneus ventricosus genome elucidates the spidroin gene catalogue.</title>
        <authorList>
            <person name="Kono N."/>
            <person name="Nakamura H."/>
            <person name="Ohtoshi R."/>
            <person name="Moran D.A.P."/>
            <person name="Shinohara A."/>
            <person name="Yoshida Y."/>
            <person name="Fujiwara M."/>
            <person name="Mori M."/>
            <person name="Tomita M."/>
            <person name="Arakawa K."/>
        </authorList>
    </citation>
    <scope>NUCLEOTIDE SEQUENCE [LARGE SCALE GENOMIC DNA]</scope>
</reference>
<dbReference type="InterPro" id="IPR040676">
    <property type="entry name" value="DUF5641"/>
</dbReference>
<gene>
    <name evidence="2" type="ORF">AVEN_249027_1</name>
</gene>
<dbReference type="InterPro" id="IPR036397">
    <property type="entry name" value="RNaseH_sf"/>
</dbReference>
<dbReference type="EMBL" id="BGPR01025121">
    <property type="protein sequence ID" value="GBN93753.1"/>
    <property type="molecule type" value="Genomic_DNA"/>
</dbReference>
<sequence>MWKSSTVQNFSTEEGIQWNFIRPASPNFVGLWEENIKSMKKILLKVAKTRVLNFEELTTLVTQIEAILNSRPLCPLSVDPNDLQPLTPGHFMDLKAKFWSSWSLKYLSELQPRRRWIFPQPNLQEGQMVILKEGNKPLQWNLVPICKVIPSEYGLVRVVEVKTAAGVFRRAISKVVPLPLPEVEQPSNGEREVPV</sequence>
<evidence type="ECO:0000313" key="2">
    <source>
        <dbReference type="EMBL" id="GBN93753.1"/>
    </source>
</evidence>
<protein>
    <recommendedName>
        <fullName evidence="1">DUF5641 domain-containing protein</fullName>
    </recommendedName>
</protein>
<dbReference type="InterPro" id="IPR012337">
    <property type="entry name" value="RNaseH-like_sf"/>
</dbReference>
<name>A0A4Y2T1K4_ARAVE</name>
<proteinExistence type="predicted"/>
<dbReference type="Proteomes" id="UP000499080">
    <property type="component" value="Unassembled WGS sequence"/>
</dbReference>
<dbReference type="Gene3D" id="3.30.420.10">
    <property type="entry name" value="Ribonuclease H-like superfamily/Ribonuclease H"/>
    <property type="match status" value="1"/>
</dbReference>
<dbReference type="OrthoDB" id="6423597at2759"/>
<comment type="caution">
    <text evidence="2">The sequence shown here is derived from an EMBL/GenBank/DDBJ whole genome shotgun (WGS) entry which is preliminary data.</text>
</comment>
<evidence type="ECO:0000259" key="1">
    <source>
        <dbReference type="Pfam" id="PF18701"/>
    </source>
</evidence>
<dbReference type="SUPFAM" id="SSF53098">
    <property type="entry name" value="Ribonuclease H-like"/>
    <property type="match status" value="1"/>
</dbReference>